<organism evidence="2">
    <name type="scientific">marine sediment metagenome</name>
    <dbReference type="NCBI Taxonomy" id="412755"/>
    <lineage>
        <taxon>unclassified sequences</taxon>
        <taxon>metagenomes</taxon>
        <taxon>ecological metagenomes</taxon>
    </lineage>
</organism>
<gene>
    <name evidence="2" type="ORF">LCGC14_0273520</name>
</gene>
<accession>A0A0F9TY38</accession>
<evidence type="ECO:0000259" key="1">
    <source>
        <dbReference type="Pfam" id="PF01833"/>
    </source>
</evidence>
<name>A0A0F9TY38_9ZZZZ</name>
<dbReference type="InterPro" id="IPR014756">
    <property type="entry name" value="Ig_E-set"/>
</dbReference>
<dbReference type="InterPro" id="IPR002909">
    <property type="entry name" value="IPT_dom"/>
</dbReference>
<dbReference type="SUPFAM" id="SSF81296">
    <property type="entry name" value="E set domains"/>
    <property type="match status" value="1"/>
</dbReference>
<feature type="domain" description="IPT/TIG" evidence="1">
    <location>
        <begin position="45"/>
        <end position="105"/>
    </location>
</feature>
<dbReference type="AlphaFoldDB" id="A0A0F9TY38"/>
<dbReference type="InterPro" id="IPR013783">
    <property type="entry name" value="Ig-like_fold"/>
</dbReference>
<dbReference type="EMBL" id="LAZR01000153">
    <property type="protein sequence ID" value="KKN85940.1"/>
    <property type="molecule type" value="Genomic_DNA"/>
</dbReference>
<evidence type="ECO:0000313" key="2">
    <source>
        <dbReference type="EMBL" id="KKN85940.1"/>
    </source>
</evidence>
<sequence>MSLHEVTILDTIDVVDSVTRTPNRIDILIQDVIAITDAVLFPRQPAISSFDPAHIRAGDSVVIKGQGFATSIGSNRVTFNGFVATITAAAEDELTVTAPALLAFTENGYALVEVETPPLSAIKASAEVWVKFSTIEEEADELLALQEANLKEVVGVDRPTFAEAGDWNPLQTLMEHSQQGRAEGRAGGFKSRDAVGIVGAPRRNPPDNLNTGGESLVVDPSEPGLLAFGWQLDDTLAFGGRFEIADSGAHLMAANGRANTPIDAETEQIAMLDGLLDLGWFIVKGGGVDTITLFEVLVEGVVEASQAGPAAVSNAVRFFRTNVQVSKGDRIEMRLTKVGVTSLRLIVGGFRVRYR</sequence>
<dbReference type="Gene3D" id="2.60.40.10">
    <property type="entry name" value="Immunoglobulins"/>
    <property type="match status" value="1"/>
</dbReference>
<protein>
    <recommendedName>
        <fullName evidence="1">IPT/TIG domain-containing protein</fullName>
    </recommendedName>
</protein>
<dbReference type="Pfam" id="PF01833">
    <property type="entry name" value="TIG"/>
    <property type="match status" value="1"/>
</dbReference>
<comment type="caution">
    <text evidence="2">The sequence shown here is derived from an EMBL/GenBank/DDBJ whole genome shotgun (WGS) entry which is preliminary data.</text>
</comment>
<reference evidence="2" key="1">
    <citation type="journal article" date="2015" name="Nature">
        <title>Complex archaea that bridge the gap between prokaryotes and eukaryotes.</title>
        <authorList>
            <person name="Spang A."/>
            <person name="Saw J.H."/>
            <person name="Jorgensen S.L."/>
            <person name="Zaremba-Niedzwiedzka K."/>
            <person name="Martijn J."/>
            <person name="Lind A.E."/>
            <person name="van Eijk R."/>
            <person name="Schleper C."/>
            <person name="Guy L."/>
            <person name="Ettema T.J."/>
        </authorList>
    </citation>
    <scope>NUCLEOTIDE SEQUENCE</scope>
</reference>
<proteinExistence type="predicted"/>